<reference evidence="1 2" key="1">
    <citation type="submission" date="2020-09" db="EMBL/GenBank/DDBJ databases">
        <title>De no assembly of potato wild relative species, Solanum commersonii.</title>
        <authorList>
            <person name="Cho K."/>
        </authorList>
    </citation>
    <scope>NUCLEOTIDE SEQUENCE [LARGE SCALE GENOMIC DNA]</scope>
    <source>
        <strain evidence="1">LZ3.2</strain>
        <tissue evidence="1">Leaf</tissue>
    </source>
</reference>
<evidence type="ECO:0000313" key="2">
    <source>
        <dbReference type="Proteomes" id="UP000824120"/>
    </source>
</evidence>
<name>A0A9J5YF44_SOLCO</name>
<keyword evidence="2" id="KW-1185">Reference proteome</keyword>
<dbReference type="EMBL" id="JACXVP010000006">
    <property type="protein sequence ID" value="KAG5598881.1"/>
    <property type="molecule type" value="Genomic_DNA"/>
</dbReference>
<dbReference type="OrthoDB" id="1306045at2759"/>
<dbReference type="AlphaFoldDB" id="A0A9J5YF44"/>
<organism evidence="1 2">
    <name type="scientific">Solanum commersonii</name>
    <name type="common">Commerson's wild potato</name>
    <name type="synonym">Commerson's nightshade</name>
    <dbReference type="NCBI Taxonomy" id="4109"/>
    <lineage>
        <taxon>Eukaryota</taxon>
        <taxon>Viridiplantae</taxon>
        <taxon>Streptophyta</taxon>
        <taxon>Embryophyta</taxon>
        <taxon>Tracheophyta</taxon>
        <taxon>Spermatophyta</taxon>
        <taxon>Magnoliopsida</taxon>
        <taxon>eudicotyledons</taxon>
        <taxon>Gunneridae</taxon>
        <taxon>Pentapetalae</taxon>
        <taxon>asterids</taxon>
        <taxon>lamiids</taxon>
        <taxon>Solanales</taxon>
        <taxon>Solanaceae</taxon>
        <taxon>Solanoideae</taxon>
        <taxon>Solaneae</taxon>
        <taxon>Solanum</taxon>
    </lineage>
</organism>
<dbReference type="Proteomes" id="UP000824120">
    <property type="component" value="Chromosome 6"/>
</dbReference>
<sequence>MKHFLDKFLNELWEFEGRLEPMVTNDIKAACGSYSITFIVHLITRIAIQPPQTLLCENTIGRMQWIWDAGINK</sequence>
<evidence type="ECO:0000313" key="1">
    <source>
        <dbReference type="EMBL" id="KAG5598881.1"/>
    </source>
</evidence>
<gene>
    <name evidence="1" type="ORF">H5410_030251</name>
</gene>
<comment type="caution">
    <text evidence="1">The sequence shown here is derived from an EMBL/GenBank/DDBJ whole genome shotgun (WGS) entry which is preliminary data.</text>
</comment>
<accession>A0A9J5YF44</accession>
<proteinExistence type="predicted"/>
<protein>
    <submittedName>
        <fullName evidence="1">Uncharacterized protein</fullName>
    </submittedName>
</protein>